<feature type="region of interest" description="Disordered" evidence="6">
    <location>
        <begin position="643"/>
        <end position="667"/>
    </location>
</feature>
<dbReference type="GO" id="GO:1902600">
    <property type="term" value="P:proton transmembrane transport"/>
    <property type="evidence" value="ECO:0007669"/>
    <property type="project" value="InterPro"/>
</dbReference>
<evidence type="ECO:0000256" key="2">
    <source>
        <dbReference type="ARBA" id="ARBA00007367"/>
    </source>
</evidence>
<evidence type="ECO:0000313" key="10">
    <source>
        <dbReference type="WBParaSite" id="Smp_175980.1"/>
    </source>
</evidence>
<feature type="transmembrane region" description="Helical" evidence="7">
    <location>
        <begin position="448"/>
        <end position="469"/>
    </location>
</feature>
<keyword evidence="4 7" id="KW-1133">Transmembrane helix</keyword>
<feature type="transmembrane region" description="Helical" evidence="7">
    <location>
        <begin position="481"/>
        <end position="501"/>
    </location>
</feature>
<evidence type="ECO:0000256" key="6">
    <source>
        <dbReference type="SAM" id="MobiDB-lite"/>
    </source>
</evidence>
<accession>A0A3Q0KTX2</accession>
<organism evidence="9 10">
    <name type="scientific">Schistosoma mansoni</name>
    <name type="common">Blood fluke</name>
    <dbReference type="NCBI Taxonomy" id="6183"/>
    <lineage>
        <taxon>Eukaryota</taxon>
        <taxon>Metazoa</taxon>
        <taxon>Spiralia</taxon>
        <taxon>Lophotrochozoa</taxon>
        <taxon>Platyhelminthes</taxon>
        <taxon>Trematoda</taxon>
        <taxon>Digenea</taxon>
        <taxon>Strigeidida</taxon>
        <taxon>Schistosomatoidea</taxon>
        <taxon>Schistosomatidae</taxon>
        <taxon>Schistosoma</taxon>
    </lineage>
</organism>
<feature type="transmembrane region" description="Helical" evidence="7">
    <location>
        <begin position="413"/>
        <end position="436"/>
    </location>
</feature>
<feature type="transmembrane region" description="Helical" evidence="7">
    <location>
        <begin position="374"/>
        <end position="393"/>
    </location>
</feature>
<reference evidence="10" key="2">
    <citation type="submission" date="2018-12" db="UniProtKB">
        <authorList>
            <consortium name="WormBaseParasite"/>
        </authorList>
    </citation>
    <scope>IDENTIFICATION</scope>
    <source>
        <strain evidence="10">Puerto Rican</strain>
    </source>
</reference>
<keyword evidence="3 7" id="KW-0812">Transmembrane</keyword>
<evidence type="ECO:0000256" key="5">
    <source>
        <dbReference type="ARBA" id="ARBA00023136"/>
    </source>
</evidence>
<proteinExistence type="inferred from homology"/>
<sequence length="1039" mass="115296">MNLQLSLLNHREGLDTIDEVSSSPCDPTINNQHSFQSQSTKQIAQTEEYINEDCNKEYFQLIDGNIQNQLKSFNTNEKSGNLSKMNYEKNFSKEFDSDSMEFQKKNNTDKTNRFKKCHETFKNQCRTCLKRIKLPSWLSRPLLWIYTHLSGVFTYGLFLLAIYACIISVKASIALPPQCRLISVMKRIDMSSNTSENDTQSSGSKFEKALECRHGEALSILIFYGFGFMFGEIMEFLHLPGLLGMLLGGLFLRNIGGLLIAEQIYHPGQLPSGSVPYGYNASLSNSTSYNEEEYPFNITDPRTQFAALLLVNPVLSGVLRQLALTTILTRAGLGLDPQALKQVCGSVFRLAFIPCLTEATSLMLFSRFLIGWPWSWGAILGFVCAAVSPAVIVPNMMRLEVTGWGVAEGIPTLVVAASSLDDVVAITGFGVALGVALSTEKSLVNTLFWGPLEAIIGASFGAAVGILLLFFPPPKLEHSHFIRGILLVCFAITGLIGSVAIHLPGGGALSCLTLAFIVATGWRRGFPWRLTQSPSIPTESLSNNPQNSHYENSNYLAKPQTDKHNVSSSRDSVLTNEDSQENFTTIPSKLESIDEKYKHSDEDIDSENMTKYQKDLNNPNILESLVEFHPYYCSILRQQYGQHSSGEHSNRSSLRNRLASDGDRKRGDLPSLAVAVAATGNEKQVEGSLVKQPQQNSYQQQTQQTSTITFQKPKGSRRFSLPEPTAHYELESFSVPQQFRRGRSPSNANALRHMNRSRRRILAPFPDQYSPFYNNQPVEKVEEVEENDECSSNETERPDDDHDDNNFDGSNHQEKPLSDVVVPATPVERGLACLNSMRRTMAVTWWFVQPILFSLIGSEVDILHMPGGSTGRGIGAFLLALVARLLATMVAVLPSKLNMRERLFISFAWLPKATVQAAVGPVALDTARQLNSNAQIIGWGEQVVTLAAISILITAPLGAILMPLTAPYLLRQDIQSSQVLIERTNPKHSPKSNSAQLTNVLDEKIQKSNQKINNNNNNNDNNNNNSKQSQLNTVRNTKL</sequence>
<feature type="transmembrane region" description="Helical" evidence="7">
    <location>
        <begin position="217"/>
        <end position="237"/>
    </location>
</feature>
<feature type="compositionally biased region" description="Polar residues" evidence="6">
    <location>
        <begin position="537"/>
        <end position="555"/>
    </location>
</feature>
<feature type="transmembrane region" description="Helical" evidence="7">
    <location>
        <begin position="143"/>
        <end position="166"/>
    </location>
</feature>
<dbReference type="AlphaFoldDB" id="A0A3Q0KTX2"/>
<reference evidence="9" key="1">
    <citation type="journal article" date="2012" name="PLoS Negl. Trop. Dis.">
        <title>A systematically improved high quality genome and transcriptome of the human blood fluke Schistosoma mansoni.</title>
        <authorList>
            <person name="Protasio A.V."/>
            <person name="Tsai I.J."/>
            <person name="Babbage A."/>
            <person name="Nichol S."/>
            <person name="Hunt M."/>
            <person name="Aslett M.A."/>
            <person name="De Silva N."/>
            <person name="Velarde G.S."/>
            <person name="Anderson T.J."/>
            <person name="Clark R.C."/>
            <person name="Davidson C."/>
            <person name="Dillon G.P."/>
            <person name="Holroyd N.E."/>
            <person name="LoVerde P.T."/>
            <person name="Lloyd C."/>
            <person name="McQuillan J."/>
            <person name="Oliveira G."/>
            <person name="Otto T.D."/>
            <person name="Parker-Manuel S.J."/>
            <person name="Quail M.A."/>
            <person name="Wilson R.A."/>
            <person name="Zerlotini A."/>
            <person name="Dunne D.W."/>
            <person name="Berriman M."/>
        </authorList>
    </citation>
    <scope>NUCLEOTIDE SEQUENCE [LARGE SCALE GENOMIC DNA]</scope>
    <source>
        <strain evidence="9">Puerto Rican</strain>
    </source>
</reference>
<comment type="similarity">
    <text evidence="2">Belongs to the monovalent cation:proton antiporter 1 (CPA1) transporter (TC 2.A.36) family.</text>
</comment>
<dbReference type="InParanoid" id="A0A3Q0KTX2"/>
<feature type="region of interest" description="Disordered" evidence="6">
    <location>
        <begin position="685"/>
        <end position="717"/>
    </location>
</feature>
<feature type="transmembrane region" description="Helical" evidence="7">
    <location>
        <begin position="944"/>
        <end position="970"/>
    </location>
</feature>
<keyword evidence="5 7" id="KW-0472">Membrane</keyword>
<evidence type="ECO:0000256" key="1">
    <source>
        <dbReference type="ARBA" id="ARBA00004141"/>
    </source>
</evidence>
<feature type="compositionally biased region" description="Polar residues" evidence="6">
    <location>
        <begin position="566"/>
        <end position="586"/>
    </location>
</feature>
<dbReference type="Proteomes" id="UP000008854">
    <property type="component" value="Unassembled WGS sequence"/>
</dbReference>
<feature type="domain" description="Cation/H+ exchanger transmembrane" evidence="8">
    <location>
        <begin position="837"/>
        <end position="960"/>
    </location>
</feature>
<dbReference type="InterPro" id="IPR051843">
    <property type="entry name" value="CPA1_transporter"/>
</dbReference>
<dbReference type="WBParaSite" id="Smp_175980.1">
    <property type="protein sequence ID" value="Smp_175980.1"/>
    <property type="gene ID" value="Smp_175980"/>
</dbReference>
<keyword evidence="9" id="KW-1185">Reference proteome</keyword>
<evidence type="ECO:0000313" key="9">
    <source>
        <dbReference type="Proteomes" id="UP000008854"/>
    </source>
</evidence>
<dbReference type="PANTHER" id="PTHR31102">
    <property type="match status" value="1"/>
</dbReference>
<protein>
    <submittedName>
        <fullName evidence="10">Na_H_Exchanger domain-containing protein</fullName>
    </submittedName>
</protein>
<feature type="region of interest" description="Disordered" evidence="6">
    <location>
        <begin position="1010"/>
        <end position="1039"/>
    </location>
</feature>
<feature type="compositionally biased region" description="Low complexity" evidence="6">
    <location>
        <begin position="692"/>
        <end position="711"/>
    </location>
</feature>
<evidence type="ECO:0000256" key="7">
    <source>
        <dbReference type="SAM" id="Phobius"/>
    </source>
</evidence>
<feature type="region of interest" description="Disordered" evidence="6">
    <location>
        <begin position="780"/>
        <end position="820"/>
    </location>
</feature>
<feature type="compositionally biased region" description="Acidic residues" evidence="6">
    <location>
        <begin position="782"/>
        <end position="793"/>
    </location>
</feature>
<dbReference type="Pfam" id="PF00999">
    <property type="entry name" value="Na_H_Exchanger"/>
    <property type="match status" value="2"/>
</dbReference>
<comment type="subcellular location">
    <subcellularLocation>
        <location evidence="1">Membrane</location>
        <topology evidence="1">Multi-pass membrane protein</topology>
    </subcellularLocation>
</comment>
<feature type="domain" description="Cation/H+ exchanger transmembrane" evidence="8">
    <location>
        <begin position="283"/>
        <end position="496"/>
    </location>
</feature>
<dbReference type="STRING" id="6183.A0A3Q0KTX2"/>
<feature type="transmembrane region" description="Helical" evidence="7">
    <location>
        <begin position="843"/>
        <end position="862"/>
    </location>
</feature>
<dbReference type="InterPro" id="IPR006153">
    <property type="entry name" value="Cation/H_exchanger_TM"/>
</dbReference>
<dbReference type="GO" id="GO:0016020">
    <property type="term" value="C:membrane"/>
    <property type="evidence" value="ECO:0007669"/>
    <property type="project" value="UniProtKB-SubCell"/>
</dbReference>
<feature type="compositionally biased region" description="Low complexity" evidence="6">
    <location>
        <begin position="1010"/>
        <end position="1030"/>
    </location>
</feature>
<dbReference type="PANTHER" id="PTHR31102:SF1">
    <property type="entry name" value="CATION_H+ EXCHANGER DOMAIN-CONTAINING PROTEIN"/>
    <property type="match status" value="1"/>
</dbReference>
<name>A0A3Q0KTX2_SCHMA</name>
<feature type="compositionally biased region" description="Basic and acidic residues" evidence="6">
    <location>
        <begin position="658"/>
        <end position="667"/>
    </location>
</feature>
<evidence type="ECO:0000256" key="3">
    <source>
        <dbReference type="ARBA" id="ARBA00022692"/>
    </source>
</evidence>
<feature type="transmembrane region" description="Helical" evidence="7">
    <location>
        <begin position="874"/>
        <end position="893"/>
    </location>
</feature>
<feature type="region of interest" description="Disordered" evidence="6">
    <location>
        <begin position="537"/>
        <end position="586"/>
    </location>
</feature>
<evidence type="ECO:0000256" key="4">
    <source>
        <dbReference type="ARBA" id="ARBA00022989"/>
    </source>
</evidence>
<dbReference type="GO" id="GO:0015297">
    <property type="term" value="F:antiporter activity"/>
    <property type="evidence" value="ECO:0007669"/>
    <property type="project" value="InterPro"/>
</dbReference>
<feature type="transmembrane region" description="Helical" evidence="7">
    <location>
        <begin position="507"/>
        <end position="526"/>
    </location>
</feature>
<evidence type="ECO:0000259" key="8">
    <source>
        <dbReference type="Pfam" id="PF00999"/>
    </source>
</evidence>